<name>A0AAV2E3P3_9ROSI</name>
<evidence type="ECO:0000313" key="2">
    <source>
        <dbReference type="EMBL" id="CAL1380180.1"/>
    </source>
</evidence>
<keyword evidence="3" id="KW-1185">Reference proteome</keyword>
<evidence type="ECO:0000313" key="3">
    <source>
        <dbReference type="Proteomes" id="UP001497516"/>
    </source>
</evidence>
<dbReference type="EMBL" id="OZ034817">
    <property type="protein sequence ID" value="CAL1380180.1"/>
    <property type="molecule type" value="Genomic_DNA"/>
</dbReference>
<proteinExistence type="predicted"/>
<dbReference type="InterPro" id="IPR057670">
    <property type="entry name" value="SH3_retrovirus"/>
</dbReference>
<dbReference type="PANTHER" id="PTHR42648">
    <property type="entry name" value="TRANSPOSASE, PUTATIVE-RELATED"/>
    <property type="match status" value="1"/>
</dbReference>
<evidence type="ECO:0000259" key="1">
    <source>
        <dbReference type="Pfam" id="PF25597"/>
    </source>
</evidence>
<dbReference type="AlphaFoldDB" id="A0AAV2E3P3"/>
<sequence length="135" mass="15658">MIYILNRSPTKAVRNKTLIHAWHHSRPQVDHLKVFGCIAYAHISTPNRDKFDQKGEKLIFTSYSDESKGYRLYNLVKNEVVVSQDVIFDEMEEWNWENPISQSLPSYEILEDSAIPEDPSNNPDPIASPEIFFCT</sequence>
<dbReference type="InterPro" id="IPR039537">
    <property type="entry name" value="Retrotran_Ty1/copia-like"/>
</dbReference>
<dbReference type="PANTHER" id="PTHR42648:SF18">
    <property type="entry name" value="RETROTRANSPOSON, UNCLASSIFIED-LIKE PROTEIN"/>
    <property type="match status" value="1"/>
</dbReference>
<gene>
    <name evidence="2" type="ORF">LTRI10_LOCUS21642</name>
</gene>
<organism evidence="2 3">
    <name type="scientific">Linum trigynum</name>
    <dbReference type="NCBI Taxonomy" id="586398"/>
    <lineage>
        <taxon>Eukaryota</taxon>
        <taxon>Viridiplantae</taxon>
        <taxon>Streptophyta</taxon>
        <taxon>Embryophyta</taxon>
        <taxon>Tracheophyta</taxon>
        <taxon>Spermatophyta</taxon>
        <taxon>Magnoliopsida</taxon>
        <taxon>eudicotyledons</taxon>
        <taxon>Gunneridae</taxon>
        <taxon>Pentapetalae</taxon>
        <taxon>rosids</taxon>
        <taxon>fabids</taxon>
        <taxon>Malpighiales</taxon>
        <taxon>Linaceae</taxon>
        <taxon>Linum</taxon>
    </lineage>
</organism>
<dbReference type="Pfam" id="PF25597">
    <property type="entry name" value="SH3_retrovirus"/>
    <property type="match status" value="1"/>
</dbReference>
<protein>
    <recommendedName>
        <fullName evidence="1">Retroviral polymerase SH3-like domain-containing protein</fullName>
    </recommendedName>
</protein>
<accession>A0AAV2E3P3</accession>
<dbReference type="Proteomes" id="UP001497516">
    <property type="component" value="Chromosome 4"/>
</dbReference>
<reference evidence="2 3" key="1">
    <citation type="submission" date="2024-04" db="EMBL/GenBank/DDBJ databases">
        <authorList>
            <person name="Fracassetti M."/>
        </authorList>
    </citation>
    <scope>NUCLEOTIDE SEQUENCE [LARGE SCALE GENOMIC DNA]</scope>
</reference>
<feature type="domain" description="Retroviral polymerase SH3-like" evidence="1">
    <location>
        <begin position="37"/>
        <end position="99"/>
    </location>
</feature>